<dbReference type="Proteomes" id="UP000192223">
    <property type="component" value="Unplaced"/>
</dbReference>
<dbReference type="Pfam" id="PF01130">
    <property type="entry name" value="CD36"/>
    <property type="match status" value="1"/>
</dbReference>
<evidence type="ECO:0000256" key="2">
    <source>
        <dbReference type="ARBA" id="ARBA00010532"/>
    </source>
</evidence>
<feature type="transmembrane region" description="Helical" evidence="8">
    <location>
        <begin position="475"/>
        <end position="499"/>
    </location>
</feature>
<name>A0A1W4WGT2_AGRPL</name>
<evidence type="ECO:0000256" key="5">
    <source>
        <dbReference type="ARBA" id="ARBA00022989"/>
    </source>
</evidence>
<comment type="subcellular location">
    <subcellularLocation>
        <location evidence="1">Cell membrane</location>
    </subcellularLocation>
</comment>
<reference evidence="10" key="1">
    <citation type="submission" date="2025-08" db="UniProtKB">
        <authorList>
            <consortium name="RefSeq"/>
        </authorList>
    </citation>
    <scope>IDENTIFICATION</scope>
    <source>
        <tissue evidence="10">Entire body</tissue>
    </source>
</reference>
<evidence type="ECO:0000256" key="1">
    <source>
        <dbReference type="ARBA" id="ARBA00004236"/>
    </source>
</evidence>
<dbReference type="STRING" id="224129.A0A1W4WGT2"/>
<keyword evidence="9" id="KW-1185">Reference proteome</keyword>
<evidence type="ECO:0000256" key="7">
    <source>
        <dbReference type="ARBA" id="ARBA00023180"/>
    </source>
</evidence>
<keyword evidence="10" id="KW-0675">Receptor</keyword>
<gene>
    <name evidence="10" type="primary">LOC108732830</name>
</gene>
<keyword evidence="5 8" id="KW-1133">Transmembrane helix</keyword>
<dbReference type="GO" id="GO:0005886">
    <property type="term" value="C:plasma membrane"/>
    <property type="evidence" value="ECO:0007669"/>
    <property type="project" value="UniProtKB-SubCell"/>
</dbReference>
<dbReference type="PANTHER" id="PTHR11923:SF104">
    <property type="entry name" value="FI07620P"/>
    <property type="match status" value="1"/>
</dbReference>
<evidence type="ECO:0000313" key="9">
    <source>
        <dbReference type="Proteomes" id="UP000192223"/>
    </source>
</evidence>
<dbReference type="AlphaFoldDB" id="A0A1W4WGT2"/>
<evidence type="ECO:0000256" key="4">
    <source>
        <dbReference type="ARBA" id="ARBA00022692"/>
    </source>
</evidence>
<dbReference type="InterPro" id="IPR002159">
    <property type="entry name" value="CD36_fam"/>
</dbReference>
<dbReference type="GO" id="GO:0005737">
    <property type="term" value="C:cytoplasm"/>
    <property type="evidence" value="ECO:0007669"/>
    <property type="project" value="TreeGrafter"/>
</dbReference>
<protein>
    <submittedName>
        <fullName evidence="10">Scavenger receptor class B member 1</fullName>
    </submittedName>
</protein>
<dbReference type="PANTHER" id="PTHR11923">
    <property type="entry name" value="SCAVENGER RECEPTOR CLASS B TYPE-1 SR-B1"/>
    <property type="match status" value="1"/>
</dbReference>
<keyword evidence="6 8" id="KW-0472">Membrane</keyword>
<proteinExistence type="inferred from homology"/>
<sequence length="532" mass="60495">MQFTFLTKNARYLFITSLGMALGMASCFIYFLDPLKVLINKVTSLSPGSLAFSLWSNPPYDIFAKAYIYHVTNAEAFLSGKEKLRLEEKGPYVYKESIHNTQPKFNDNGTLTFIPVRYLEFIPELSVADPKTEMIVCPNIPLLGITAALQNYSMFVNLAVSSVSSYLGSPSFVNTSVHDYLFGYDDPLVSLANKVVPNWIDFPRFGIIDRLLALDNSSNVITISVDPSKKVSENTLLTLEERTRAYAIQRWNGSPGLKVWGYKEPQGNETVQENSRCNLVEGTFEGLIFPRHLKRNTTFKLYRRAFCRPVPFVYESEGYTNEGFHSYTYTVADNFLAKGSENPENQCFCLNGNCLPRGLGDMTPCYYDIPIVMSQPHFLNADPSLLADVDGLSPDEEKHNTKFIIHPEMGLPLKANMKIQINLRMTDTKYNHKTRPFNNLTLPLFWVELNANEIPSSIYLYLTLLYHVLPVVQEVMMYVFALSSIIIVSSTAYKFLFAVSNPQDTRRPKINYRIVPLTKDDLLCPDEIMIRK</sequence>
<dbReference type="KEGG" id="apln:108732830"/>
<dbReference type="GO" id="GO:0005044">
    <property type="term" value="F:scavenger receptor activity"/>
    <property type="evidence" value="ECO:0007669"/>
    <property type="project" value="TreeGrafter"/>
</dbReference>
<evidence type="ECO:0000313" key="10">
    <source>
        <dbReference type="RefSeq" id="XP_018319313.1"/>
    </source>
</evidence>
<dbReference type="GeneID" id="108732830"/>
<keyword evidence="7" id="KW-0325">Glycoprotein</keyword>
<evidence type="ECO:0000256" key="6">
    <source>
        <dbReference type="ARBA" id="ARBA00023136"/>
    </source>
</evidence>
<evidence type="ECO:0000256" key="8">
    <source>
        <dbReference type="SAM" id="Phobius"/>
    </source>
</evidence>
<organism evidence="9 10">
    <name type="scientific">Agrilus planipennis</name>
    <name type="common">Emerald ash borer</name>
    <name type="synonym">Agrilus marcopoli</name>
    <dbReference type="NCBI Taxonomy" id="224129"/>
    <lineage>
        <taxon>Eukaryota</taxon>
        <taxon>Metazoa</taxon>
        <taxon>Ecdysozoa</taxon>
        <taxon>Arthropoda</taxon>
        <taxon>Hexapoda</taxon>
        <taxon>Insecta</taxon>
        <taxon>Pterygota</taxon>
        <taxon>Neoptera</taxon>
        <taxon>Endopterygota</taxon>
        <taxon>Coleoptera</taxon>
        <taxon>Polyphaga</taxon>
        <taxon>Elateriformia</taxon>
        <taxon>Buprestoidea</taxon>
        <taxon>Buprestidae</taxon>
        <taxon>Agrilinae</taxon>
        <taxon>Agrilus</taxon>
    </lineage>
</organism>
<dbReference type="FunCoup" id="A0A1W4WGT2">
    <property type="interactions" value="18"/>
</dbReference>
<feature type="transmembrane region" description="Helical" evidence="8">
    <location>
        <begin position="12"/>
        <end position="32"/>
    </location>
</feature>
<dbReference type="OrthoDB" id="18585at2759"/>
<evidence type="ECO:0000256" key="3">
    <source>
        <dbReference type="ARBA" id="ARBA00022475"/>
    </source>
</evidence>
<keyword evidence="4 8" id="KW-0812">Transmembrane</keyword>
<comment type="similarity">
    <text evidence="2">Belongs to the CD36 family.</text>
</comment>
<accession>A0A1W4WGT2</accession>
<dbReference type="InParanoid" id="A0A1W4WGT2"/>
<keyword evidence="3" id="KW-1003">Cell membrane</keyword>
<dbReference type="RefSeq" id="XP_018319313.1">
    <property type="nucleotide sequence ID" value="XM_018463811.1"/>
</dbReference>
<dbReference type="PRINTS" id="PR01609">
    <property type="entry name" value="CD36FAMILY"/>
</dbReference>